<protein>
    <submittedName>
        <fullName evidence="4">CBS domain-containing membrane protein</fullName>
    </submittedName>
</protein>
<dbReference type="PANTHER" id="PTHR33741">
    <property type="entry name" value="TRANSMEMBRANE PROTEIN DDB_G0269096-RELATED"/>
    <property type="match status" value="1"/>
</dbReference>
<accession>A0A1W2DSC6</accession>
<gene>
    <name evidence="4" type="ORF">SAMN06297251_11734</name>
</gene>
<evidence type="ECO:0000256" key="1">
    <source>
        <dbReference type="PROSITE-ProRule" id="PRU00703"/>
    </source>
</evidence>
<feature type="domain" description="CBS" evidence="3">
    <location>
        <begin position="326"/>
        <end position="384"/>
    </location>
</feature>
<dbReference type="EMBL" id="FWXR01000017">
    <property type="protein sequence ID" value="SMC99942.1"/>
    <property type="molecule type" value="Genomic_DNA"/>
</dbReference>
<dbReference type="Pfam" id="PF04982">
    <property type="entry name" value="TM_HPP"/>
    <property type="match status" value="1"/>
</dbReference>
<evidence type="ECO:0000313" key="4">
    <source>
        <dbReference type="EMBL" id="SMC99942.1"/>
    </source>
</evidence>
<evidence type="ECO:0000259" key="3">
    <source>
        <dbReference type="PROSITE" id="PS51371"/>
    </source>
</evidence>
<dbReference type="PANTHER" id="PTHR33741:SF5">
    <property type="entry name" value="TRANSMEMBRANE PROTEIN DDB_G0269096-RELATED"/>
    <property type="match status" value="1"/>
</dbReference>
<keyword evidence="1" id="KW-0129">CBS domain</keyword>
<dbReference type="SUPFAM" id="SSF54631">
    <property type="entry name" value="CBS-domain pair"/>
    <property type="match status" value="1"/>
</dbReference>
<keyword evidence="2" id="KW-0472">Membrane</keyword>
<dbReference type="InterPro" id="IPR000644">
    <property type="entry name" value="CBS_dom"/>
</dbReference>
<feature type="transmembrane region" description="Helical" evidence="2">
    <location>
        <begin position="77"/>
        <end position="94"/>
    </location>
</feature>
<feature type="transmembrane region" description="Helical" evidence="2">
    <location>
        <begin position="21"/>
        <end position="41"/>
    </location>
</feature>
<feature type="transmembrane region" description="Helical" evidence="2">
    <location>
        <begin position="47"/>
        <end position="65"/>
    </location>
</feature>
<dbReference type="SMART" id="SM00116">
    <property type="entry name" value="CBS"/>
    <property type="match status" value="2"/>
</dbReference>
<feature type="transmembrane region" description="Helical" evidence="2">
    <location>
        <begin position="139"/>
        <end position="162"/>
    </location>
</feature>
<evidence type="ECO:0000313" key="5">
    <source>
        <dbReference type="Proteomes" id="UP000192656"/>
    </source>
</evidence>
<dbReference type="STRING" id="937218.SAMN06297251_11734"/>
<dbReference type="Proteomes" id="UP000192656">
    <property type="component" value="Unassembled WGS sequence"/>
</dbReference>
<sequence length="388" mass="40798">MLHSLQRLVPQLGSVSRAEQLRSSIGALFGIAITAFTMRLMLGPDPAVPLLVAPMGASAVLLFAVPSGPLSQPWSILGGNLSAALIGITCRFVIPDPLLAAAVAVCLSIGAMFLLRCLHPPGGAVAVTTVLAGPVVDDLGYMFAFVPIGVNSLLLLLVAIAFHNLTGHRYPHLRPARATKGSAAGEAWQQSEAGFTLTDLKTALRAEDHFVDIDLNDLASILAAAQREALRRRAGDVLCQDIMMRHVVSVPPSETLANAWHIMETRALRALPVTEESGRVLGLLRPEDFVGAVGRGMGRPAFGASGRLKRGMDSGLSVRSAVKTIMAPVASSTLPETPVAELVPLLALPDVDHWPVCDEAGALVGLIARADVLAALFAPQLNSSETQR</sequence>
<reference evidence="4 5" key="1">
    <citation type="submission" date="2017-04" db="EMBL/GenBank/DDBJ databases">
        <authorList>
            <person name="Afonso C.L."/>
            <person name="Miller P.J."/>
            <person name="Scott M.A."/>
            <person name="Spackman E."/>
            <person name="Goraichik I."/>
            <person name="Dimitrov K.M."/>
            <person name="Suarez D.L."/>
            <person name="Swayne D.E."/>
        </authorList>
    </citation>
    <scope>NUCLEOTIDE SEQUENCE [LARGE SCALE GENOMIC DNA]</scope>
    <source>
        <strain evidence="4 5">CGMCC 1.10972</strain>
    </source>
</reference>
<feature type="transmembrane region" description="Helical" evidence="2">
    <location>
        <begin position="100"/>
        <end position="118"/>
    </location>
</feature>
<keyword evidence="5" id="KW-1185">Reference proteome</keyword>
<keyword evidence="2" id="KW-0812">Transmembrane</keyword>
<dbReference type="InterPro" id="IPR007065">
    <property type="entry name" value="HPP"/>
</dbReference>
<organism evidence="4 5">
    <name type="scientific">Fulvimarina manganoxydans</name>
    <dbReference type="NCBI Taxonomy" id="937218"/>
    <lineage>
        <taxon>Bacteria</taxon>
        <taxon>Pseudomonadati</taxon>
        <taxon>Pseudomonadota</taxon>
        <taxon>Alphaproteobacteria</taxon>
        <taxon>Hyphomicrobiales</taxon>
        <taxon>Aurantimonadaceae</taxon>
        <taxon>Fulvimarina</taxon>
    </lineage>
</organism>
<dbReference type="PROSITE" id="PS51371">
    <property type="entry name" value="CBS"/>
    <property type="match status" value="2"/>
</dbReference>
<dbReference type="InterPro" id="IPR046342">
    <property type="entry name" value="CBS_dom_sf"/>
</dbReference>
<proteinExistence type="predicted"/>
<dbReference type="Pfam" id="PF00571">
    <property type="entry name" value="CBS"/>
    <property type="match status" value="2"/>
</dbReference>
<keyword evidence="2" id="KW-1133">Transmembrane helix</keyword>
<dbReference type="OrthoDB" id="9811720at2"/>
<evidence type="ECO:0000256" key="2">
    <source>
        <dbReference type="SAM" id="Phobius"/>
    </source>
</evidence>
<dbReference type="Gene3D" id="3.10.580.10">
    <property type="entry name" value="CBS-domain"/>
    <property type="match status" value="1"/>
</dbReference>
<name>A0A1W2DSC6_9HYPH</name>
<feature type="domain" description="CBS" evidence="3">
    <location>
        <begin position="243"/>
        <end position="301"/>
    </location>
</feature>
<dbReference type="RefSeq" id="WP_084411591.1">
    <property type="nucleotide sequence ID" value="NZ_FWXR01000017.1"/>
</dbReference>
<dbReference type="InterPro" id="IPR058581">
    <property type="entry name" value="TM_HPP"/>
</dbReference>
<dbReference type="AlphaFoldDB" id="A0A1W2DSC6"/>